<feature type="transmembrane region" description="Helical" evidence="1">
    <location>
        <begin position="92"/>
        <end position="113"/>
    </location>
</feature>
<feature type="transmembrane region" description="Helical" evidence="1">
    <location>
        <begin position="133"/>
        <end position="153"/>
    </location>
</feature>
<accession>E5R3P3</accession>
<organism evidence="3">
    <name type="scientific">Arthroderma gypseum (strain ATCC MYA-4604 / CBS 118893)</name>
    <name type="common">Microsporum gypseum</name>
    <dbReference type="NCBI Taxonomy" id="535722"/>
    <lineage>
        <taxon>Eukaryota</taxon>
        <taxon>Fungi</taxon>
        <taxon>Dikarya</taxon>
        <taxon>Ascomycota</taxon>
        <taxon>Pezizomycotina</taxon>
        <taxon>Eurotiomycetes</taxon>
        <taxon>Eurotiomycetidae</taxon>
        <taxon>Onygenales</taxon>
        <taxon>Arthrodermataceae</taxon>
        <taxon>Nannizzia</taxon>
    </lineage>
</organism>
<feature type="transmembrane region" description="Helical" evidence="1">
    <location>
        <begin position="622"/>
        <end position="645"/>
    </location>
</feature>
<evidence type="ECO:0000256" key="1">
    <source>
        <dbReference type="SAM" id="Phobius"/>
    </source>
</evidence>
<dbReference type="Proteomes" id="UP000002669">
    <property type="component" value="Unassembled WGS sequence"/>
</dbReference>
<evidence type="ECO:0000313" key="2">
    <source>
        <dbReference type="EMBL" id="EFQ97167.1"/>
    </source>
</evidence>
<feature type="transmembrane region" description="Helical" evidence="1">
    <location>
        <begin position="165"/>
        <end position="187"/>
    </location>
</feature>
<dbReference type="OMA" id="LFEYALW"/>
<dbReference type="eggNOG" id="ENOG502SHTJ">
    <property type="taxonomic scope" value="Eukaryota"/>
</dbReference>
<gene>
    <name evidence="2" type="ORF">MGYG_00211</name>
</gene>
<reference evidence="3" key="1">
    <citation type="journal article" date="2012" name="MBio">
        <title>Comparative genome analysis of Trichophyton rubrum and related dermatophytes reveals candidate genes involved in infection.</title>
        <authorList>
            <person name="Martinez D.A."/>
            <person name="Oliver B.G."/>
            <person name="Graeser Y."/>
            <person name="Goldberg J.M."/>
            <person name="Li W."/>
            <person name="Martinez-Rossi N.M."/>
            <person name="Monod M."/>
            <person name="Shelest E."/>
            <person name="Barton R.C."/>
            <person name="Birch E."/>
            <person name="Brakhage A.A."/>
            <person name="Chen Z."/>
            <person name="Gurr S.J."/>
            <person name="Heiman D."/>
            <person name="Heitman J."/>
            <person name="Kosti I."/>
            <person name="Rossi A."/>
            <person name="Saif S."/>
            <person name="Samalova M."/>
            <person name="Saunders C.W."/>
            <person name="Shea T."/>
            <person name="Summerbell R.C."/>
            <person name="Xu J."/>
            <person name="Young S."/>
            <person name="Zeng Q."/>
            <person name="Birren B.W."/>
            <person name="Cuomo C.A."/>
            <person name="White T.C."/>
        </authorList>
    </citation>
    <scope>NUCLEOTIDE SEQUENCE [LARGE SCALE GENOMIC DNA]</scope>
    <source>
        <strain evidence="3">ATCC MYA-4604 / CBS 118893</strain>
    </source>
</reference>
<evidence type="ECO:0000313" key="3">
    <source>
        <dbReference type="Proteomes" id="UP000002669"/>
    </source>
</evidence>
<dbReference type="HOGENOM" id="CLU_024888_0_0_1"/>
<sequence length="725" mass="80301">MASQPSRASTESLLLGLPLDNNYTSHVDDEHKIKSINETALNYGYHLPRFYARAFMAMFVPTLVTVYYFVIRNIVLRRENDLIKYGLPGETWLYYSWFIVGVFGLNLSRYALLGIEAAMLQDSFWQVNNAMGLLMHCGASWSGPVGWIMALRGAWIERNQKAYRLWYTLATLSLLASIALPLSGLGFKLSEGYVVLPDPPRVIGRTFDNYAWRAARETYERTLNSWKEGAVTTIPAFGIAYTPPGRVNRGTHPSFNTTPNSIPIDGVIPDIFLAPQAETPIQGRVWGLRIGCNCSIVKSVSELTILNQKLYSTYNERKYPWAKEFAWGYPYLTLKTPTKDVIFAFNSTLGDMDTTNYDTSLFAYTEMGTNSHSTEEEIFISTTNSSASSGVEILEYVVWQAYMYPLAGKDVDFNFSINDPIPGLGHPVMFEPSNGTMPFNKTFLSAIDVNGTRSQYAYYPLSLPDPDDFLEGPDHAVLPPGISPVAAPIGVRCVRNSAFGHANVSADGTYTSFTETANPPKPKLAFGLGPFGSICDMILRGHYLDHFRSTHSSSPVTTSLEAAFANYLQASTLLQSISQAYAVEALQLMYEGATFSSELAFNLANATSTRKDKIIVPGSVPLTLPAVLLILWATGSAVLGIMYGFRRRWSEVLDGYSIFSFGVDCAEEVRARRQNPARPGGGILNQRDALRSIPGLIGDSRMRDEIGHISLVERGNVARKEKLYA</sequence>
<dbReference type="InParanoid" id="E5R3P3"/>
<keyword evidence="1" id="KW-0812">Transmembrane</keyword>
<dbReference type="VEuPathDB" id="FungiDB:MGYG_00211"/>
<dbReference type="OrthoDB" id="4168379at2759"/>
<dbReference type="EMBL" id="DS989822">
    <property type="protein sequence ID" value="EFQ97167.1"/>
    <property type="molecule type" value="Genomic_DNA"/>
</dbReference>
<keyword evidence="3" id="KW-1185">Reference proteome</keyword>
<keyword evidence="1" id="KW-0472">Membrane</keyword>
<dbReference type="GeneID" id="10031431"/>
<dbReference type="AlphaFoldDB" id="E5R3P3"/>
<protein>
    <submittedName>
        <fullName evidence="2">Uncharacterized protein</fullName>
    </submittedName>
</protein>
<dbReference type="RefSeq" id="XP_003176119.1">
    <property type="nucleotide sequence ID" value="XM_003176071.1"/>
</dbReference>
<feature type="transmembrane region" description="Helical" evidence="1">
    <location>
        <begin position="50"/>
        <end position="71"/>
    </location>
</feature>
<proteinExistence type="predicted"/>
<name>E5R3P3_ARTGP</name>
<keyword evidence="1" id="KW-1133">Transmembrane helix</keyword>